<sequence length="114" mass="13431">MIQTPEDSEEQRDFATLYEEGEHFPAHLHTHMSDDLLEDWVQSYKDSNSFRAAWNDERSSEEAWVQGYRFVKDQDGLLYFRDADYCPRLCVPEKFRKQLLVIAHESASETAHMG</sequence>
<evidence type="ECO:0000313" key="2">
    <source>
        <dbReference type="Proteomes" id="UP000053424"/>
    </source>
</evidence>
<reference evidence="1 2" key="1">
    <citation type="submission" date="2014-04" db="EMBL/GenBank/DDBJ databases">
        <authorList>
            <consortium name="DOE Joint Genome Institute"/>
            <person name="Kuo A."/>
            <person name="Gay G."/>
            <person name="Dore J."/>
            <person name="Kohler A."/>
            <person name="Nagy L.G."/>
            <person name="Floudas D."/>
            <person name="Copeland A."/>
            <person name="Barry K.W."/>
            <person name="Cichocki N."/>
            <person name="Veneault-Fourrey C."/>
            <person name="LaButti K."/>
            <person name="Lindquist E.A."/>
            <person name="Lipzen A."/>
            <person name="Lundell T."/>
            <person name="Morin E."/>
            <person name="Murat C."/>
            <person name="Sun H."/>
            <person name="Tunlid A."/>
            <person name="Henrissat B."/>
            <person name="Grigoriev I.V."/>
            <person name="Hibbett D.S."/>
            <person name="Martin F."/>
            <person name="Nordberg H.P."/>
            <person name="Cantor M.N."/>
            <person name="Hua S.X."/>
        </authorList>
    </citation>
    <scope>NUCLEOTIDE SEQUENCE [LARGE SCALE GENOMIC DNA]</scope>
    <source>
        <strain evidence="2">h7</strain>
    </source>
</reference>
<reference evidence="2" key="2">
    <citation type="submission" date="2015-01" db="EMBL/GenBank/DDBJ databases">
        <title>Evolutionary Origins and Diversification of the Mycorrhizal Mutualists.</title>
        <authorList>
            <consortium name="DOE Joint Genome Institute"/>
            <consortium name="Mycorrhizal Genomics Consortium"/>
            <person name="Kohler A."/>
            <person name="Kuo A."/>
            <person name="Nagy L.G."/>
            <person name="Floudas D."/>
            <person name="Copeland A."/>
            <person name="Barry K.W."/>
            <person name="Cichocki N."/>
            <person name="Veneault-Fourrey C."/>
            <person name="LaButti K."/>
            <person name="Lindquist E.A."/>
            <person name="Lipzen A."/>
            <person name="Lundell T."/>
            <person name="Morin E."/>
            <person name="Murat C."/>
            <person name="Riley R."/>
            <person name="Ohm R."/>
            <person name="Sun H."/>
            <person name="Tunlid A."/>
            <person name="Henrissat B."/>
            <person name="Grigoriev I.V."/>
            <person name="Hibbett D.S."/>
            <person name="Martin F."/>
        </authorList>
    </citation>
    <scope>NUCLEOTIDE SEQUENCE [LARGE SCALE GENOMIC DNA]</scope>
    <source>
        <strain evidence="2">h7</strain>
    </source>
</reference>
<dbReference type="Proteomes" id="UP000053424">
    <property type="component" value="Unassembled WGS sequence"/>
</dbReference>
<dbReference type="HOGENOM" id="CLU_135406_1_0_1"/>
<accession>A0A0C3BR68</accession>
<feature type="non-terminal residue" evidence="1">
    <location>
        <position position="114"/>
    </location>
</feature>
<proteinExistence type="predicted"/>
<organism evidence="1 2">
    <name type="scientific">Hebeloma cylindrosporum</name>
    <dbReference type="NCBI Taxonomy" id="76867"/>
    <lineage>
        <taxon>Eukaryota</taxon>
        <taxon>Fungi</taxon>
        <taxon>Dikarya</taxon>
        <taxon>Basidiomycota</taxon>
        <taxon>Agaricomycotina</taxon>
        <taxon>Agaricomycetes</taxon>
        <taxon>Agaricomycetidae</taxon>
        <taxon>Agaricales</taxon>
        <taxon>Agaricineae</taxon>
        <taxon>Hymenogastraceae</taxon>
        <taxon>Hebeloma</taxon>
    </lineage>
</organism>
<evidence type="ECO:0000313" key="1">
    <source>
        <dbReference type="EMBL" id="KIM34574.1"/>
    </source>
</evidence>
<name>A0A0C3BR68_HEBCY</name>
<keyword evidence="2" id="KW-1185">Reference proteome</keyword>
<dbReference type="OrthoDB" id="3245961at2759"/>
<dbReference type="STRING" id="686832.A0A0C3BR68"/>
<dbReference type="EMBL" id="KN831942">
    <property type="protein sequence ID" value="KIM34574.1"/>
    <property type="molecule type" value="Genomic_DNA"/>
</dbReference>
<protein>
    <submittedName>
        <fullName evidence="1">Uncharacterized protein</fullName>
    </submittedName>
</protein>
<dbReference type="AlphaFoldDB" id="A0A0C3BR68"/>
<gene>
    <name evidence="1" type="ORF">M413DRAFT_80256</name>
</gene>